<evidence type="ECO:0008006" key="3">
    <source>
        <dbReference type="Google" id="ProtNLM"/>
    </source>
</evidence>
<keyword evidence="1" id="KW-1185">Reference proteome</keyword>
<gene>
    <name evidence="2" type="ORF">K489DRAFT_373491</name>
</gene>
<dbReference type="InterPro" id="IPR011009">
    <property type="entry name" value="Kinase-like_dom_sf"/>
</dbReference>
<sequence length="175" mass="19566">MHLRGYCQGDFRLRNKLAELKPPIDDLDVERFRREVGTPEMEPVELFGDGNLSCHVPPEVCPPLQSFYRSADAYTVKDACGVVLADFGQAFRPKHDESKGRHCSTPFQFQAPEAFFQPNENLSYPSDIWSLASSHSPGERSGGAETPAKMKALCARNHDSGFSRYRNDGTIPLEC</sequence>
<protein>
    <recommendedName>
        <fullName evidence="3">Protein kinase domain-containing protein</fullName>
    </recommendedName>
</protein>
<reference evidence="2" key="3">
    <citation type="submission" date="2025-08" db="UniProtKB">
        <authorList>
            <consortium name="RefSeq"/>
        </authorList>
    </citation>
    <scope>IDENTIFICATION</scope>
    <source>
        <strain evidence="2">CBS 342.82</strain>
    </source>
</reference>
<organism evidence="2">
    <name type="scientific">Dissoconium aciculare CBS 342.82</name>
    <dbReference type="NCBI Taxonomy" id="1314786"/>
    <lineage>
        <taxon>Eukaryota</taxon>
        <taxon>Fungi</taxon>
        <taxon>Dikarya</taxon>
        <taxon>Ascomycota</taxon>
        <taxon>Pezizomycotina</taxon>
        <taxon>Dothideomycetes</taxon>
        <taxon>Dothideomycetidae</taxon>
        <taxon>Mycosphaerellales</taxon>
        <taxon>Dissoconiaceae</taxon>
        <taxon>Dissoconium</taxon>
    </lineage>
</organism>
<name>A0A6J3LYF2_9PEZI</name>
<evidence type="ECO:0000313" key="2">
    <source>
        <dbReference type="RefSeq" id="XP_033456688.1"/>
    </source>
</evidence>
<accession>A0A6J3LYF2</accession>
<dbReference type="RefSeq" id="XP_033456688.1">
    <property type="nucleotide sequence ID" value="XM_033603425.1"/>
</dbReference>
<proteinExistence type="predicted"/>
<dbReference type="SUPFAM" id="SSF56112">
    <property type="entry name" value="Protein kinase-like (PK-like)"/>
    <property type="match status" value="1"/>
</dbReference>
<dbReference type="GeneID" id="54361225"/>
<evidence type="ECO:0000313" key="1">
    <source>
        <dbReference type="Proteomes" id="UP000504637"/>
    </source>
</evidence>
<dbReference type="OrthoDB" id="5979581at2759"/>
<dbReference type="Gene3D" id="1.10.510.10">
    <property type="entry name" value="Transferase(Phosphotransferase) domain 1"/>
    <property type="match status" value="1"/>
</dbReference>
<reference evidence="2" key="2">
    <citation type="submission" date="2020-04" db="EMBL/GenBank/DDBJ databases">
        <authorList>
            <consortium name="NCBI Genome Project"/>
        </authorList>
    </citation>
    <scope>NUCLEOTIDE SEQUENCE</scope>
    <source>
        <strain evidence="2">CBS 342.82</strain>
    </source>
</reference>
<dbReference type="AlphaFoldDB" id="A0A6J3LYF2"/>
<dbReference type="Proteomes" id="UP000504637">
    <property type="component" value="Unplaced"/>
</dbReference>
<reference evidence="2" key="1">
    <citation type="submission" date="2020-01" db="EMBL/GenBank/DDBJ databases">
        <authorList>
            <consortium name="DOE Joint Genome Institute"/>
            <person name="Haridas S."/>
            <person name="Albert R."/>
            <person name="Binder M."/>
            <person name="Bloem J."/>
            <person name="Labutti K."/>
            <person name="Salamov A."/>
            <person name="Andreopoulos B."/>
            <person name="Baker S.E."/>
            <person name="Barry K."/>
            <person name="Bills G."/>
            <person name="Bluhm B.H."/>
            <person name="Cannon C."/>
            <person name="Castanera R."/>
            <person name="Culley D.E."/>
            <person name="Daum C."/>
            <person name="Ezra D."/>
            <person name="Gonzalez J.B."/>
            <person name="Henrissat B."/>
            <person name="Kuo A."/>
            <person name="Liang C."/>
            <person name="Lipzen A."/>
            <person name="Lutzoni F."/>
            <person name="Magnuson J."/>
            <person name="Mondo S."/>
            <person name="Nolan M."/>
            <person name="Ohm R."/>
            <person name="Pangilinan J."/>
            <person name="Park H.-J."/>
            <person name="Ramirez L."/>
            <person name="Alfaro M."/>
            <person name="Sun H."/>
            <person name="Tritt A."/>
            <person name="Yoshinaga Y."/>
            <person name="Zwiers L.-H."/>
            <person name="Turgeon B.G."/>
            <person name="Goodwin S.B."/>
            <person name="Spatafora J.W."/>
            <person name="Crous P.W."/>
            <person name="Grigoriev I.V."/>
        </authorList>
    </citation>
    <scope>NUCLEOTIDE SEQUENCE</scope>
    <source>
        <strain evidence="2">CBS 342.82</strain>
    </source>
</reference>